<dbReference type="SUPFAM" id="SSF52540">
    <property type="entry name" value="P-loop containing nucleoside triphosphate hydrolases"/>
    <property type="match status" value="1"/>
</dbReference>
<protein>
    <submittedName>
        <fullName evidence="1">Uncharacterized protein</fullName>
    </submittedName>
</protein>
<gene>
    <name evidence="1" type="ORF">AVDCRST_MAG87-1225</name>
</gene>
<dbReference type="PANTHER" id="PTHR37807">
    <property type="entry name" value="OS07G0160300 PROTEIN"/>
    <property type="match status" value="1"/>
</dbReference>
<dbReference type="EMBL" id="CADCWJ010000280">
    <property type="protein sequence ID" value="CAA9556316.1"/>
    <property type="molecule type" value="Genomic_DNA"/>
</dbReference>
<organism evidence="1">
    <name type="scientific">uncultured Thermomicrobiales bacterium</name>
    <dbReference type="NCBI Taxonomy" id="1645740"/>
    <lineage>
        <taxon>Bacteria</taxon>
        <taxon>Pseudomonadati</taxon>
        <taxon>Thermomicrobiota</taxon>
        <taxon>Thermomicrobia</taxon>
        <taxon>Thermomicrobiales</taxon>
        <taxon>environmental samples</taxon>
    </lineage>
</organism>
<dbReference type="PANTHER" id="PTHR37807:SF3">
    <property type="entry name" value="OS07G0160300 PROTEIN"/>
    <property type="match status" value="1"/>
</dbReference>
<reference evidence="1" key="1">
    <citation type="submission" date="2020-02" db="EMBL/GenBank/DDBJ databases">
        <authorList>
            <person name="Meier V. D."/>
        </authorList>
    </citation>
    <scope>NUCLEOTIDE SEQUENCE</scope>
    <source>
        <strain evidence="1">AVDCRST_MAG87</strain>
    </source>
</reference>
<dbReference type="AlphaFoldDB" id="A0A6J4UP26"/>
<sequence length="198" mass="20926">MAATEAGIQVTTDRVRPSLIIVSGMPATGKTTLAHLVATALGWPLFTKDRFKELLFDAGAYDAASFDRAQSRIIGTQSVALLGSVAGTVLEAGVSAILESNFLPGLAARDVSRIQQGVQVRQVYCTTTPSLFLARYEARAASGSRHVVHCDAEALPELVARVGTGLHGPVPLDAPLFTVDTTDGYTPSLAEIIAFCRR</sequence>
<evidence type="ECO:0000313" key="1">
    <source>
        <dbReference type="EMBL" id="CAA9556316.1"/>
    </source>
</evidence>
<proteinExistence type="predicted"/>
<dbReference type="Gene3D" id="3.40.50.300">
    <property type="entry name" value="P-loop containing nucleotide triphosphate hydrolases"/>
    <property type="match status" value="1"/>
</dbReference>
<dbReference type="Pfam" id="PF13671">
    <property type="entry name" value="AAA_33"/>
    <property type="match status" value="1"/>
</dbReference>
<name>A0A6J4UP26_9BACT</name>
<dbReference type="InterPro" id="IPR027417">
    <property type="entry name" value="P-loop_NTPase"/>
</dbReference>
<accession>A0A6J4UP26</accession>